<sequence>MGFYGGATLVTVAVLASSSTLAVVDPNTPDFLPYRSSAGVKGNALTPLLLRSNIQVDEGEERVAWLEQLKNWFKWDDAIVTGLMSKAETPHGALVSLGLSKINKNTLSDAKFGSWPKYVTKTNRPNWETLTISALRKKNTAAVVASMILAGKNGKSKAVAKKWEQAQFKSCVTGHRKSVQVRSG</sequence>
<comment type="caution">
    <text evidence="2">The sequence shown here is derived from an EMBL/GenBank/DDBJ whole genome shotgun (WGS) entry which is preliminary data.</text>
</comment>
<proteinExistence type="predicted"/>
<name>A0A8S9TQX1_PHYIN</name>
<reference evidence="2" key="1">
    <citation type="submission" date="2020-03" db="EMBL/GenBank/DDBJ databases">
        <title>Hybrid Assembly of Korean Phytophthora infestans isolates.</title>
        <authorList>
            <person name="Prokchorchik M."/>
            <person name="Lee Y."/>
            <person name="Seo J."/>
            <person name="Cho J.-H."/>
            <person name="Park Y.-E."/>
            <person name="Jang D.-C."/>
            <person name="Im J.-S."/>
            <person name="Choi J.-G."/>
            <person name="Park H.-J."/>
            <person name="Lee G.-B."/>
            <person name="Lee Y.-G."/>
            <person name="Hong S.-Y."/>
            <person name="Cho K."/>
            <person name="Sohn K.H."/>
        </authorList>
    </citation>
    <scope>NUCLEOTIDE SEQUENCE</scope>
    <source>
        <strain evidence="2">KR_2_A2</strain>
    </source>
</reference>
<dbReference type="Proteomes" id="UP000704712">
    <property type="component" value="Unassembled WGS sequence"/>
</dbReference>
<keyword evidence="1" id="KW-0732">Signal</keyword>
<evidence type="ECO:0000256" key="1">
    <source>
        <dbReference type="SAM" id="SignalP"/>
    </source>
</evidence>
<evidence type="ECO:0000313" key="2">
    <source>
        <dbReference type="EMBL" id="KAF4130373.1"/>
    </source>
</evidence>
<accession>A0A8S9TQX1</accession>
<evidence type="ECO:0000313" key="3">
    <source>
        <dbReference type="Proteomes" id="UP000704712"/>
    </source>
</evidence>
<evidence type="ECO:0008006" key="4">
    <source>
        <dbReference type="Google" id="ProtNLM"/>
    </source>
</evidence>
<feature type="signal peptide" evidence="1">
    <location>
        <begin position="1"/>
        <end position="22"/>
    </location>
</feature>
<dbReference type="EMBL" id="JAACNO010002852">
    <property type="protein sequence ID" value="KAF4130373.1"/>
    <property type="molecule type" value="Genomic_DNA"/>
</dbReference>
<protein>
    <recommendedName>
        <fullName evidence="4">Secreted RxLR effector peptide protein</fullName>
    </recommendedName>
</protein>
<gene>
    <name evidence="2" type="ORF">GN958_ATG20438</name>
</gene>
<organism evidence="2 3">
    <name type="scientific">Phytophthora infestans</name>
    <name type="common">Potato late blight agent</name>
    <name type="synonym">Botrytis infestans</name>
    <dbReference type="NCBI Taxonomy" id="4787"/>
    <lineage>
        <taxon>Eukaryota</taxon>
        <taxon>Sar</taxon>
        <taxon>Stramenopiles</taxon>
        <taxon>Oomycota</taxon>
        <taxon>Peronosporomycetes</taxon>
        <taxon>Peronosporales</taxon>
        <taxon>Peronosporaceae</taxon>
        <taxon>Phytophthora</taxon>
    </lineage>
</organism>
<feature type="chain" id="PRO_5035878811" description="Secreted RxLR effector peptide protein" evidence="1">
    <location>
        <begin position="23"/>
        <end position="184"/>
    </location>
</feature>
<dbReference type="AlphaFoldDB" id="A0A8S9TQX1"/>